<protein>
    <submittedName>
        <fullName evidence="1">Uncharacterized protein</fullName>
    </submittedName>
</protein>
<evidence type="ECO:0000313" key="1">
    <source>
        <dbReference type="EMBL" id="JAD61393.1"/>
    </source>
</evidence>
<sequence length="38" mass="4534">MSVGRICVAHLMKCPKYFFSRTGRRTARHILRRKKCPK</sequence>
<reference evidence="1" key="1">
    <citation type="submission" date="2014-09" db="EMBL/GenBank/DDBJ databases">
        <authorList>
            <person name="Magalhaes I.L.F."/>
            <person name="Oliveira U."/>
            <person name="Santos F.R."/>
            <person name="Vidigal T.H.D.A."/>
            <person name="Brescovit A.D."/>
            <person name="Santos A.J."/>
        </authorList>
    </citation>
    <scope>NUCLEOTIDE SEQUENCE</scope>
    <source>
        <tissue evidence="1">Shoot tissue taken approximately 20 cm above the soil surface</tissue>
    </source>
</reference>
<dbReference type="EMBL" id="GBRH01236502">
    <property type="protein sequence ID" value="JAD61393.1"/>
    <property type="molecule type" value="Transcribed_RNA"/>
</dbReference>
<name>A0A0A9BGU7_ARUDO</name>
<accession>A0A0A9BGU7</accession>
<organism evidence="1">
    <name type="scientific">Arundo donax</name>
    <name type="common">Giant reed</name>
    <name type="synonym">Donax arundinaceus</name>
    <dbReference type="NCBI Taxonomy" id="35708"/>
    <lineage>
        <taxon>Eukaryota</taxon>
        <taxon>Viridiplantae</taxon>
        <taxon>Streptophyta</taxon>
        <taxon>Embryophyta</taxon>
        <taxon>Tracheophyta</taxon>
        <taxon>Spermatophyta</taxon>
        <taxon>Magnoliopsida</taxon>
        <taxon>Liliopsida</taxon>
        <taxon>Poales</taxon>
        <taxon>Poaceae</taxon>
        <taxon>PACMAD clade</taxon>
        <taxon>Arundinoideae</taxon>
        <taxon>Arundineae</taxon>
        <taxon>Arundo</taxon>
    </lineage>
</organism>
<proteinExistence type="predicted"/>
<reference evidence="1" key="2">
    <citation type="journal article" date="2015" name="Data Brief">
        <title>Shoot transcriptome of the giant reed, Arundo donax.</title>
        <authorList>
            <person name="Barrero R.A."/>
            <person name="Guerrero F.D."/>
            <person name="Moolhuijzen P."/>
            <person name="Goolsby J.A."/>
            <person name="Tidwell J."/>
            <person name="Bellgard S.E."/>
            <person name="Bellgard M.I."/>
        </authorList>
    </citation>
    <scope>NUCLEOTIDE SEQUENCE</scope>
    <source>
        <tissue evidence="1">Shoot tissue taken approximately 20 cm above the soil surface</tissue>
    </source>
</reference>
<dbReference type="AlphaFoldDB" id="A0A0A9BGU7"/>